<dbReference type="GO" id="GO:0017116">
    <property type="term" value="F:single-stranded DNA helicase activity"/>
    <property type="evidence" value="ECO:0007669"/>
    <property type="project" value="TreeGrafter"/>
</dbReference>
<dbReference type="GO" id="GO:0003677">
    <property type="term" value="F:DNA binding"/>
    <property type="evidence" value="ECO:0007669"/>
    <property type="project" value="InterPro"/>
</dbReference>
<dbReference type="Gene3D" id="1.10.3710.10">
    <property type="entry name" value="DNA polymerase III clamp loader subunits, C-terminal domain"/>
    <property type="match status" value="1"/>
</dbReference>
<comment type="function">
    <text evidence="1">DNA-dependent ATPase that plays important roles in cellular responses to stalled DNA replication processes.</text>
</comment>
<dbReference type="SUPFAM" id="SSF52540">
    <property type="entry name" value="P-loop containing nucleoside triphosphate hydrolases"/>
    <property type="match status" value="1"/>
</dbReference>
<dbReference type="SUPFAM" id="SSF48019">
    <property type="entry name" value="post-AAA+ oligomerization domain-like"/>
    <property type="match status" value="1"/>
</dbReference>
<evidence type="ECO:0000256" key="4">
    <source>
        <dbReference type="ARBA" id="ARBA00022741"/>
    </source>
</evidence>
<dbReference type="InterPro" id="IPR003593">
    <property type="entry name" value="AAA+_ATPase"/>
</dbReference>
<evidence type="ECO:0000259" key="7">
    <source>
        <dbReference type="SMART" id="SM00382"/>
    </source>
</evidence>
<comment type="similarity">
    <text evidence="2">Belongs to the AAA ATPase family. RarA/MGS1/WRNIP1 subfamily.</text>
</comment>
<dbReference type="GO" id="GO:0008047">
    <property type="term" value="F:enzyme activator activity"/>
    <property type="evidence" value="ECO:0007669"/>
    <property type="project" value="TreeGrafter"/>
</dbReference>
<dbReference type="AlphaFoldDB" id="A0A367ZR42"/>
<dbReference type="Pfam" id="PF12002">
    <property type="entry name" value="MgsA_C"/>
    <property type="match status" value="1"/>
</dbReference>
<feature type="region of interest" description="Disordered" evidence="6">
    <location>
        <begin position="1"/>
        <end position="20"/>
    </location>
</feature>
<dbReference type="EMBL" id="QOQW01000005">
    <property type="protein sequence ID" value="RCK80598.1"/>
    <property type="molecule type" value="Genomic_DNA"/>
</dbReference>
<sequence length="453" mass="50423">MPDLFDRPPPGSGTPSLFQPLADRRRPVTLDRIRGQDHLLGPGKPLRTLLEAGRCPSMIFWGPPGCGKTTLARVIARLADAEFIPLSAVTSGVRELKDACEQARISRTHHGRATILFIDEIHRYNKSQQDALLPHVESGTVILIGATTENPSFEIVSALLSRCQVLVLQPLSPADVRRLLDEAIADDPQLTREPRPTWEDDALDRIAKLAAGDARIALNVLETCTEVARQHDPYRPVIGPALVAEVFQTKALRYDKGGEEHYNLISALHKSLRGSDPDAGLYWLYRMLEGGEDARFILRRLIRFASEDVGMADPFALTLAMSAAQAFDYVGPPEGHLAIAQLAVYLAVAPKSNSLYLAEKRVIEAIRAGGEPGVPLHLRNAPTRLMKELAYGKEYRYPHDYPGGFVRENYFPDDLPTRRFYHPKPLGKEKGTLERLQALWPDRYKKRQPDGDG</sequence>
<evidence type="ECO:0000313" key="8">
    <source>
        <dbReference type="EMBL" id="RCK80598.1"/>
    </source>
</evidence>
<dbReference type="CDD" id="cd18139">
    <property type="entry name" value="HLD_clamp_RarA"/>
    <property type="match status" value="1"/>
</dbReference>
<keyword evidence="3" id="KW-0235">DNA replication</keyword>
<dbReference type="FunFam" id="3.40.50.300:FF:000137">
    <property type="entry name" value="Replication-associated recombination protein A"/>
    <property type="match status" value="1"/>
</dbReference>
<name>A0A367ZR42_9BACT</name>
<dbReference type="InterPro" id="IPR021886">
    <property type="entry name" value="MgsA_C"/>
</dbReference>
<feature type="domain" description="AAA+ ATPase" evidence="7">
    <location>
        <begin position="54"/>
        <end position="171"/>
    </location>
</feature>
<dbReference type="CDD" id="cd00009">
    <property type="entry name" value="AAA"/>
    <property type="match status" value="1"/>
</dbReference>
<dbReference type="GO" id="GO:0000731">
    <property type="term" value="P:DNA synthesis involved in DNA repair"/>
    <property type="evidence" value="ECO:0007669"/>
    <property type="project" value="TreeGrafter"/>
</dbReference>
<evidence type="ECO:0000256" key="5">
    <source>
        <dbReference type="ARBA" id="ARBA00022840"/>
    </source>
</evidence>
<dbReference type="Gene3D" id="3.40.50.300">
    <property type="entry name" value="P-loop containing nucleotide triphosphate hydrolases"/>
    <property type="match status" value="1"/>
</dbReference>
<keyword evidence="4" id="KW-0547">Nucleotide-binding</keyword>
<comment type="caution">
    <text evidence="8">The sequence shown here is derived from an EMBL/GenBank/DDBJ whole genome shotgun (WGS) entry which is preliminary data.</text>
</comment>
<dbReference type="Gene3D" id="1.10.8.60">
    <property type="match status" value="1"/>
</dbReference>
<dbReference type="InterPro" id="IPR032423">
    <property type="entry name" value="AAA_assoc_2"/>
</dbReference>
<dbReference type="Gene3D" id="1.20.272.10">
    <property type="match status" value="1"/>
</dbReference>
<dbReference type="InterPro" id="IPR051314">
    <property type="entry name" value="AAA_ATPase_RarA/MGS1/WRNIP1"/>
</dbReference>
<dbReference type="GO" id="GO:0005524">
    <property type="term" value="F:ATP binding"/>
    <property type="evidence" value="ECO:0007669"/>
    <property type="project" value="UniProtKB-KW"/>
</dbReference>
<evidence type="ECO:0000256" key="1">
    <source>
        <dbReference type="ARBA" id="ARBA00002393"/>
    </source>
</evidence>
<dbReference type="GO" id="GO:0016887">
    <property type="term" value="F:ATP hydrolysis activity"/>
    <property type="evidence" value="ECO:0007669"/>
    <property type="project" value="InterPro"/>
</dbReference>
<evidence type="ECO:0000256" key="3">
    <source>
        <dbReference type="ARBA" id="ARBA00022705"/>
    </source>
</evidence>
<dbReference type="GO" id="GO:0006261">
    <property type="term" value="P:DNA-templated DNA replication"/>
    <property type="evidence" value="ECO:0007669"/>
    <property type="project" value="TreeGrafter"/>
</dbReference>
<dbReference type="PANTHER" id="PTHR13779:SF7">
    <property type="entry name" value="ATPASE WRNIP1"/>
    <property type="match status" value="1"/>
</dbReference>
<gene>
    <name evidence="8" type="ORF">OZSIB_2911</name>
</gene>
<dbReference type="InterPro" id="IPR008921">
    <property type="entry name" value="DNA_pol3_clamp-load_cplx_C"/>
</dbReference>
<accession>A0A367ZR42</accession>
<organism evidence="8 9">
    <name type="scientific">Candidatus Ozemobacter sibiricus</name>
    <dbReference type="NCBI Taxonomy" id="2268124"/>
    <lineage>
        <taxon>Bacteria</taxon>
        <taxon>Candidatus Ozemobacteria</taxon>
        <taxon>Candidatus Ozemobacterales</taxon>
        <taxon>Candidatus Ozemobacteraceae</taxon>
        <taxon>Candidatus Ozemobacter</taxon>
    </lineage>
</organism>
<reference evidence="8 9" key="1">
    <citation type="submission" date="2018-05" db="EMBL/GenBank/DDBJ databases">
        <title>A metagenomic window into the 2 km-deep terrestrial subsurface aquifer revealed taxonomically and functionally diverse microbial community comprising novel uncultured bacterial lineages.</title>
        <authorList>
            <person name="Kadnikov V.V."/>
            <person name="Mardanov A.V."/>
            <person name="Beletsky A.V."/>
            <person name="Banks D."/>
            <person name="Pimenov N.V."/>
            <person name="Frank Y.A."/>
            <person name="Karnachuk O.V."/>
            <person name="Ravin N.V."/>
        </authorList>
    </citation>
    <scope>NUCLEOTIDE SEQUENCE [LARGE SCALE GENOMIC DNA]</scope>
    <source>
        <strain evidence="8">BY5</strain>
    </source>
</reference>
<dbReference type="InterPro" id="IPR027417">
    <property type="entry name" value="P-loop_NTPase"/>
</dbReference>
<dbReference type="SMART" id="SM00382">
    <property type="entry name" value="AAA"/>
    <property type="match status" value="1"/>
</dbReference>
<evidence type="ECO:0000256" key="2">
    <source>
        <dbReference type="ARBA" id="ARBA00008959"/>
    </source>
</evidence>
<evidence type="ECO:0000313" key="9">
    <source>
        <dbReference type="Proteomes" id="UP000252355"/>
    </source>
</evidence>
<dbReference type="InterPro" id="IPR003959">
    <property type="entry name" value="ATPase_AAA_core"/>
</dbReference>
<dbReference type="FunFam" id="1.20.272.10:FF:000001">
    <property type="entry name" value="Putative AAA family ATPase"/>
    <property type="match status" value="1"/>
</dbReference>
<proteinExistence type="inferred from homology"/>
<protein>
    <submittedName>
        <fullName evidence="8">ATPase, AAA family</fullName>
    </submittedName>
</protein>
<dbReference type="Pfam" id="PF16193">
    <property type="entry name" value="AAA_assoc_2"/>
    <property type="match status" value="1"/>
</dbReference>
<evidence type="ECO:0000256" key="6">
    <source>
        <dbReference type="SAM" id="MobiDB-lite"/>
    </source>
</evidence>
<dbReference type="Proteomes" id="UP000252355">
    <property type="component" value="Unassembled WGS sequence"/>
</dbReference>
<dbReference type="PANTHER" id="PTHR13779">
    <property type="entry name" value="WERNER HELICASE-INTERACTING PROTEIN 1 FAMILY MEMBER"/>
    <property type="match status" value="1"/>
</dbReference>
<keyword evidence="5" id="KW-0067">ATP-binding</keyword>
<dbReference type="Pfam" id="PF00004">
    <property type="entry name" value="AAA"/>
    <property type="match status" value="1"/>
</dbReference>